<feature type="coiled-coil region" evidence="7">
    <location>
        <begin position="686"/>
        <end position="720"/>
    </location>
</feature>
<evidence type="ECO:0000256" key="7">
    <source>
        <dbReference type="SAM" id="Coils"/>
    </source>
</evidence>
<keyword evidence="7" id="KW-0175">Coiled coil</keyword>
<evidence type="ECO:0000313" key="9">
    <source>
        <dbReference type="EMBL" id="ANQ39361.1"/>
    </source>
</evidence>
<evidence type="ECO:0000256" key="6">
    <source>
        <dbReference type="RuleBase" id="RU361230"/>
    </source>
</evidence>
<keyword evidence="4 6" id="KW-0167">Capsid protein</keyword>
<dbReference type="Pfam" id="PF02956">
    <property type="entry name" value="TT_ORF1"/>
    <property type="match status" value="1"/>
</dbReference>
<evidence type="ECO:0000256" key="5">
    <source>
        <dbReference type="ARBA" id="ARBA00022844"/>
    </source>
</evidence>
<dbReference type="GO" id="GO:0039615">
    <property type="term" value="C:T=1 icosahedral viral capsid"/>
    <property type="evidence" value="ECO:0007669"/>
    <property type="project" value="UniProtKB-UniRule"/>
</dbReference>
<evidence type="ECO:0000256" key="3">
    <source>
        <dbReference type="ARBA" id="ARBA00022431"/>
    </source>
</evidence>
<reference evidence="9" key="1">
    <citation type="submission" date="2015-06" db="EMBL/GenBank/DDBJ databases">
        <title>TTVs in the plasma of HIV-infected subjects from United States.</title>
        <authorList>
            <person name="Li L."/>
            <person name="Delwart E."/>
        </authorList>
    </citation>
    <scope>NUCLEOTIDE SEQUENCE</scope>
    <source>
        <strain evidence="9">P15-4</strain>
    </source>
</reference>
<comment type="function">
    <text evidence="6">Self-assembles to form an icosahedral capsid.</text>
</comment>
<keyword evidence="3 6" id="KW-1140">T=1 icosahedral capsid protein</keyword>
<protein>
    <recommendedName>
        <fullName evidence="6">Capsid protein</fullName>
    </recommendedName>
</protein>
<comment type="subcellular location">
    <subcellularLocation>
        <location evidence="1 6">Virion</location>
    </subcellularLocation>
</comment>
<evidence type="ECO:0000256" key="1">
    <source>
        <dbReference type="ARBA" id="ARBA00004328"/>
    </source>
</evidence>
<proteinExistence type="inferred from homology"/>
<evidence type="ECO:0000256" key="8">
    <source>
        <dbReference type="SAM" id="MobiDB-lite"/>
    </source>
</evidence>
<feature type="region of interest" description="Disordered" evidence="8">
    <location>
        <begin position="651"/>
        <end position="682"/>
    </location>
</feature>
<evidence type="ECO:0000256" key="4">
    <source>
        <dbReference type="ARBA" id="ARBA00022561"/>
    </source>
</evidence>
<evidence type="ECO:0000256" key="2">
    <source>
        <dbReference type="ARBA" id="ARBA00006131"/>
    </source>
</evidence>
<comment type="similarity">
    <text evidence="2 6">Belongs to the anelloviridae capsid protein family.</text>
</comment>
<organism evidence="9">
    <name type="scientific">Torque teno virus</name>
    <dbReference type="NCBI Taxonomy" id="68887"/>
    <lineage>
        <taxon>Viruses</taxon>
        <taxon>Monodnaviria</taxon>
        <taxon>Shotokuvirae</taxon>
        <taxon>Commensaviricota</taxon>
        <taxon>Cardeaviricetes</taxon>
        <taxon>Sanitavirales</taxon>
        <taxon>Anelloviridae</taxon>
    </lineage>
</organism>
<dbReference type="InterPro" id="IPR004219">
    <property type="entry name" value="TTvirus_Unk"/>
</dbReference>
<dbReference type="EMBL" id="KT163906">
    <property type="protein sequence ID" value="ANQ39361.1"/>
    <property type="molecule type" value="Genomic_DNA"/>
</dbReference>
<name>A0A1B1FDQ7_9VIRU</name>
<keyword evidence="5 6" id="KW-0946">Virion</keyword>
<sequence length="741" mass="87916">MAWTWWWWRRRGRRRPWRRRRWRRLRPRRTRRTVRRRRRRTTVRRRRWRGRRGRRTYYRRRLKKRRKKRKKLPLTQWNPSTIRRCIIKGMIPMIICGHTTAGRNYALRSDDYISQNRPYGGSFSTTTWSLKVLFDEYQKFHNRWSYPNTQLDLARYKGATFYFYRDKKTDFIVTFNTVPPFKINKYSSCMYHPGMLMMQAKKRILIPSFDTKPRGRKRIKVRLKPPTLFEDKWYTQNDLCDVNLLSFAVTAASFTHPFCPPQTDNTCITFQVLKDFYYPNMSISPQNDTQDDPTFDTLYSKCTYFQTLHTPAQLNATVKGAQYNDKIPQTEWLSGQGPQKFTTGNNSVFGFCNYNPDKSKLHEIRKWYFKQENKDNHIHGTYGKPTNNALDYHLGKYSPIFLSPHRTNLQFPTAYQDVTYNPLNDKGKGNQIWFQYCTKPTTEFDEKQCKCHLKDLPLWCMFHGYSDYIESELGIQQEIHNIGIVCVISPYTQPKLMLPNKPNWGLVFYDTTFGDGKMPNGSGLVPVYLQNRWYPRMAFQQQVMHDFSLTGPYSYKDDLQSTVLTVFYKFHFLWGGNMIPEQVIRNPCKADGLDATYPSRLPRDLQIVDPRTVGPKWVFHTWDYRRGLFGEGAIKRVSEKPEDDEYSFQLPKKPRLFPPTDREGQEGGFNFQGEIIPPSSDEEADQEALQEEATEGLQQQQQLRQQLRNQQRIGQQLKQLFVQVLKTQAGVHLNPMLLAHA</sequence>
<accession>A0A1B1FDQ7</accession>